<dbReference type="Proteomes" id="UP000095743">
    <property type="component" value="Chromosome"/>
</dbReference>
<accession>A0A1D8GHK9</accession>
<organism evidence="1 2">
    <name type="scientific">Geosporobacter ferrireducens</name>
    <dbReference type="NCBI Taxonomy" id="1424294"/>
    <lineage>
        <taxon>Bacteria</taxon>
        <taxon>Bacillati</taxon>
        <taxon>Bacillota</taxon>
        <taxon>Clostridia</taxon>
        <taxon>Peptostreptococcales</taxon>
        <taxon>Thermotaleaceae</taxon>
        <taxon>Geosporobacter</taxon>
    </lineage>
</organism>
<evidence type="ECO:0000313" key="2">
    <source>
        <dbReference type="Proteomes" id="UP000095743"/>
    </source>
</evidence>
<keyword evidence="2" id="KW-1185">Reference proteome</keyword>
<dbReference type="KEGG" id="gfe:Gferi_12935"/>
<gene>
    <name evidence="1" type="ORF">Gferi_12935</name>
</gene>
<name>A0A1D8GHK9_9FIRM</name>
<protein>
    <submittedName>
        <fullName evidence="1">Uncharacterized protein</fullName>
    </submittedName>
</protein>
<sequence>MCMHDIDLYAQIGDLKEVDYRNTLAIATMIELLIDKGLIQRKEFSQMAQKLDNMTIEELKFLRSR</sequence>
<dbReference type="EMBL" id="CP017269">
    <property type="protein sequence ID" value="AOT70405.1"/>
    <property type="molecule type" value="Genomic_DNA"/>
</dbReference>
<proteinExistence type="predicted"/>
<dbReference type="AlphaFoldDB" id="A0A1D8GHK9"/>
<evidence type="ECO:0000313" key="1">
    <source>
        <dbReference type="EMBL" id="AOT70405.1"/>
    </source>
</evidence>
<reference evidence="1 2" key="1">
    <citation type="submission" date="2016-09" db="EMBL/GenBank/DDBJ databases">
        <title>Genomic analysis reveals versatility of anaerobic energy metabolism of Geosporobacter ferrireducens IRF9 of phylum Firmicutes.</title>
        <authorList>
            <person name="Kim S.-J."/>
        </authorList>
    </citation>
    <scope>NUCLEOTIDE SEQUENCE [LARGE SCALE GENOMIC DNA]</scope>
    <source>
        <strain evidence="1 2">IRF9</strain>
    </source>
</reference>
<dbReference type="STRING" id="1424294.Gferi_12935"/>